<dbReference type="GO" id="GO:0016192">
    <property type="term" value="P:vesicle-mediated transport"/>
    <property type="evidence" value="ECO:0007669"/>
    <property type="project" value="InterPro"/>
</dbReference>
<evidence type="ECO:0000313" key="3">
    <source>
        <dbReference type="EMBL" id="KAJ6221222.1"/>
    </source>
</evidence>
<dbReference type="InterPro" id="IPR043971">
    <property type="entry name" value="FUZ/MON1/HPS1_longin_2"/>
</dbReference>
<feature type="domain" description="FUZ/MON1/HPS1 second Longin" evidence="2">
    <location>
        <begin position="195"/>
        <end position="283"/>
    </location>
</feature>
<evidence type="ECO:0000259" key="2">
    <source>
        <dbReference type="Pfam" id="PF19037"/>
    </source>
</evidence>
<dbReference type="GO" id="GO:1905515">
    <property type="term" value="P:non-motile cilium assembly"/>
    <property type="evidence" value="ECO:0007669"/>
    <property type="project" value="TreeGrafter"/>
</dbReference>
<dbReference type="OMA" id="MICGENI"/>
<dbReference type="EMBL" id="JAPWDV010000002">
    <property type="protein sequence ID" value="KAJ6221222.1"/>
    <property type="molecule type" value="Genomic_DNA"/>
</dbReference>
<organism evidence="3 4">
    <name type="scientific">Blomia tropicalis</name>
    <name type="common">Mite</name>
    <dbReference type="NCBI Taxonomy" id="40697"/>
    <lineage>
        <taxon>Eukaryota</taxon>
        <taxon>Metazoa</taxon>
        <taxon>Ecdysozoa</taxon>
        <taxon>Arthropoda</taxon>
        <taxon>Chelicerata</taxon>
        <taxon>Arachnida</taxon>
        <taxon>Acari</taxon>
        <taxon>Acariformes</taxon>
        <taxon>Sarcoptiformes</taxon>
        <taxon>Astigmata</taxon>
        <taxon>Glycyphagoidea</taxon>
        <taxon>Echimyopodidae</taxon>
        <taxon>Blomia</taxon>
    </lineage>
</organism>
<sequence>MSIDLLCVAATSGLPLFTRRADLRFIKNDNGLSKKIPDRDMDGEDGSNELISINTITTLYGINLFSRMNECELQTTGNGRTRIHWKVFNENLIIIVIITDIDSIIDDREVNCLLNMTYNSLVMMCGSAHMTDTNLERLKRRIKISFPLIDYILNCFTSNGIDRLEMVSKCSNYAIACRTSYISSLPNSITQMASNNYCAIFVHGKLLSASKDWWSQLSIKCNDSLLIACLLKSTYMNDLIQSKEIAIYLPDTSPTKMSRLVFSPITKGVILCMVCNEHGPSLEYIDDQILVPLNDLKLQEDKFSKYIFELRETKHISNDTFVNILGKHNVPLIKTLLGFIIFNRYQQIYFVFNEQLIEDYSNEICTFCRLNRSNVSTITNAHLSLEQVNMYRAVGNRSIIYCLLFEPSQSLKQLHVNTMTLVEAFTKAKHFWPN</sequence>
<dbReference type="Pfam" id="PF19036">
    <property type="entry name" value="Fuz_longin_1"/>
    <property type="match status" value="1"/>
</dbReference>
<keyword evidence="4" id="KW-1185">Reference proteome</keyword>
<gene>
    <name evidence="3" type="ORF">RDWZM_007034</name>
</gene>
<comment type="caution">
    <text evidence="3">The sequence shown here is derived from an EMBL/GenBank/DDBJ whole genome shotgun (WGS) entry which is preliminary data.</text>
</comment>
<feature type="domain" description="FUZ/MON1/HPS1 first Longin" evidence="1">
    <location>
        <begin position="6"/>
        <end position="151"/>
    </location>
</feature>
<evidence type="ECO:0000313" key="4">
    <source>
        <dbReference type="Proteomes" id="UP001142055"/>
    </source>
</evidence>
<proteinExistence type="predicted"/>
<dbReference type="InterPro" id="IPR026069">
    <property type="entry name" value="Fuzzy"/>
</dbReference>
<dbReference type="PANTHER" id="PTHR13559:SF1">
    <property type="entry name" value="PROTEIN FUZZY HOMOLOG"/>
    <property type="match status" value="1"/>
</dbReference>
<dbReference type="PANTHER" id="PTHR13559">
    <property type="entry name" value="INTRACELLULAR TRAFFIC PROTEIN-RELATED"/>
    <property type="match status" value="1"/>
</dbReference>
<dbReference type="OrthoDB" id="74835at2759"/>
<dbReference type="Pfam" id="PF19037">
    <property type="entry name" value="Fuz_longin_2"/>
    <property type="match status" value="1"/>
</dbReference>
<evidence type="ECO:0000259" key="1">
    <source>
        <dbReference type="Pfam" id="PF19036"/>
    </source>
</evidence>
<dbReference type="InterPro" id="IPR043972">
    <property type="entry name" value="FUZ/MON1/HPS1_longin_1"/>
</dbReference>
<dbReference type="AlphaFoldDB" id="A0A9Q0MBM7"/>
<accession>A0A9Q0MBM7</accession>
<protein>
    <submittedName>
        <fullName evidence="3">Uncharacterized protein</fullName>
    </submittedName>
</protein>
<name>A0A9Q0MBM7_BLOTA</name>
<dbReference type="Proteomes" id="UP001142055">
    <property type="component" value="Chromosome 2"/>
</dbReference>
<reference evidence="3" key="1">
    <citation type="submission" date="2022-12" db="EMBL/GenBank/DDBJ databases">
        <title>Genome assemblies of Blomia tropicalis.</title>
        <authorList>
            <person name="Cui Y."/>
        </authorList>
    </citation>
    <scope>NUCLEOTIDE SEQUENCE</scope>
    <source>
        <tissue evidence="3">Adult mites</tissue>
    </source>
</reference>